<accession>A0A811ULA4</accession>
<dbReference type="AlphaFoldDB" id="A0A811ULA4"/>
<comment type="caution">
    <text evidence="1">The sequence shown here is derived from an EMBL/GenBank/DDBJ whole genome shotgun (WGS) entry which is preliminary data.</text>
</comment>
<proteinExistence type="predicted"/>
<gene>
    <name evidence="1" type="ORF">CCAP1982_LOCUS8080</name>
</gene>
<evidence type="ECO:0000313" key="2">
    <source>
        <dbReference type="Proteomes" id="UP000606786"/>
    </source>
</evidence>
<dbReference type="EMBL" id="CAJHJT010000012">
    <property type="protein sequence ID" value="CAD6999560.1"/>
    <property type="molecule type" value="Genomic_DNA"/>
</dbReference>
<name>A0A811ULA4_CERCA</name>
<reference evidence="1" key="1">
    <citation type="submission" date="2020-11" db="EMBL/GenBank/DDBJ databases">
        <authorList>
            <person name="Whitehead M."/>
        </authorList>
    </citation>
    <scope>NUCLEOTIDE SEQUENCE</scope>
    <source>
        <strain evidence="1">EGII</strain>
    </source>
</reference>
<keyword evidence="2" id="KW-1185">Reference proteome</keyword>
<dbReference type="Proteomes" id="UP000606786">
    <property type="component" value="Unassembled WGS sequence"/>
</dbReference>
<sequence>MSIATTIARAAGVAAAIKVYEQCSAAAAQRQRLAEQVVVDCIAIFQTCSHKELLKKKEV</sequence>
<protein>
    <submittedName>
        <fullName evidence="1">(Mediterranean fruit fly) hypothetical protein</fullName>
    </submittedName>
</protein>
<organism evidence="1 2">
    <name type="scientific">Ceratitis capitata</name>
    <name type="common">Mediterranean fruit fly</name>
    <name type="synonym">Tephritis capitata</name>
    <dbReference type="NCBI Taxonomy" id="7213"/>
    <lineage>
        <taxon>Eukaryota</taxon>
        <taxon>Metazoa</taxon>
        <taxon>Ecdysozoa</taxon>
        <taxon>Arthropoda</taxon>
        <taxon>Hexapoda</taxon>
        <taxon>Insecta</taxon>
        <taxon>Pterygota</taxon>
        <taxon>Neoptera</taxon>
        <taxon>Endopterygota</taxon>
        <taxon>Diptera</taxon>
        <taxon>Brachycera</taxon>
        <taxon>Muscomorpha</taxon>
        <taxon>Tephritoidea</taxon>
        <taxon>Tephritidae</taxon>
        <taxon>Ceratitis</taxon>
        <taxon>Ceratitis</taxon>
    </lineage>
</organism>
<evidence type="ECO:0000313" key="1">
    <source>
        <dbReference type="EMBL" id="CAD6999560.1"/>
    </source>
</evidence>